<accession>A0A1E7LNR2</accession>
<dbReference type="SMART" id="SM00824">
    <property type="entry name" value="PKS_TE"/>
    <property type="match status" value="1"/>
</dbReference>
<dbReference type="PROSITE" id="PS00012">
    <property type="entry name" value="PHOSPHOPANTETHEINE"/>
    <property type="match status" value="1"/>
</dbReference>
<keyword evidence="3" id="KW-0596">Phosphopantetheine</keyword>
<dbReference type="Proteomes" id="UP000175971">
    <property type="component" value="Unassembled WGS sequence"/>
</dbReference>
<dbReference type="SUPFAM" id="SSF47336">
    <property type="entry name" value="ACP-like"/>
    <property type="match status" value="1"/>
</dbReference>
<comment type="similarity">
    <text evidence="2">Belongs to the ATP-dependent AMP-binding enzyme family.</text>
</comment>
<dbReference type="GO" id="GO:0017000">
    <property type="term" value="P:antibiotic biosynthetic process"/>
    <property type="evidence" value="ECO:0007669"/>
    <property type="project" value="UniProtKB-ARBA"/>
</dbReference>
<dbReference type="PATRIC" id="fig|518642.7.peg.1594"/>
<comment type="cofactor">
    <cofactor evidence="1">
        <name>pantetheine 4'-phosphate</name>
        <dbReference type="ChEBI" id="CHEBI:47942"/>
    </cofactor>
</comment>
<dbReference type="PANTHER" id="PTHR45527:SF1">
    <property type="entry name" value="FATTY ACID SYNTHASE"/>
    <property type="match status" value="1"/>
</dbReference>
<dbReference type="InterPro" id="IPR020806">
    <property type="entry name" value="PKS_PP-bd"/>
</dbReference>
<dbReference type="SUPFAM" id="SSF53474">
    <property type="entry name" value="alpha/beta-Hydrolases"/>
    <property type="match status" value="1"/>
</dbReference>
<evidence type="ECO:0000313" key="6">
    <source>
        <dbReference type="EMBL" id="OEV17845.1"/>
    </source>
</evidence>
<dbReference type="InterPro" id="IPR029058">
    <property type="entry name" value="AB_hydrolase_fold"/>
</dbReference>
<dbReference type="RefSeq" id="WP_141760836.1">
    <property type="nucleotide sequence ID" value="NZ_LJGZ01000096.1"/>
</dbReference>
<organism evidence="6 7">
    <name type="scientific">Streptomyces nanshensis</name>
    <dbReference type="NCBI Taxonomy" id="518642"/>
    <lineage>
        <taxon>Bacteria</taxon>
        <taxon>Bacillati</taxon>
        <taxon>Actinomycetota</taxon>
        <taxon>Actinomycetes</taxon>
        <taxon>Kitasatosporales</taxon>
        <taxon>Streptomycetaceae</taxon>
        <taxon>Streptomyces</taxon>
    </lineage>
</organism>
<dbReference type="EMBL" id="LJGZ01000096">
    <property type="protein sequence ID" value="OEV17845.1"/>
    <property type="molecule type" value="Genomic_DNA"/>
</dbReference>
<evidence type="ECO:0000259" key="5">
    <source>
        <dbReference type="PROSITE" id="PS50075"/>
    </source>
</evidence>
<dbReference type="GO" id="GO:0044550">
    <property type="term" value="P:secondary metabolite biosynthetic process"/>
    <property type="evidence" value="ECO:0007669"/>
    <property type="project" value="TreeGrafter"/>
</dbReference>
<evidence type="ECO:0000256" key="2">
    <source>
        <dbReference type="ARBA" id="ARBA00006432"/>
    </source>
</evidence>
<feature type="domain" description="Carrier" evidence="5">
    <location>
        <begin position="56"/>
        <end position="131"/>
    </location>
</feature>
<dbReference type="SMART" id="SM00823">
    <property type="entry name" value="PKS_PP"/>
    <property type="match status" value="1"/>
</dbReference>
<dbReference type="Gene3D" id="3.30.300.30">
    <property type="match status" value="1"/>
</dbReference>
<proteinExistence type="inferred from homology"/>
<dbReference type="GO" id="GO:0005829">
    <property type="term" value="C:cytosol"/>
    <property type="evidence" value="ECO:0007669"/>
    <property type="project" value="TreeGrafter"/>
</dbReference>
<reference evidence="6 7" key="1">
    <citation type="journal article" date="2016" name="Front. Microbiol.">
        <title>Comparative Genomics Analysis of Streptomyces Species Reveals Their Adaptation to the Marine Environment and Their Diversity at the Genomic Level.</title>
        <authorList>
            <person name="Tian X."/>
            <person name="Zhang Z."/>
            <person name="Yang T."/>
            <person name="Chen M."/>
            <person name="Li J."/>
            <person name="Chen F."/>
            <person name="Yang J."/>
            <person name="Li W."/>
            <person name="Zhang B."/>
            <person name="Zhang Z."/>
            <person name="Wu J."/>
            <person name="Zhang C."/>
            <person name="Long L."/>
            <person name="Xiao J."/>
        </authorList>
    </citation>
    <scope>NUCLEOTIDE SEQUENCE [LARGE SCALE GENOMIC DNA]</scope>
    <source>
        <strain evidence="6 7">SCSIO M10372</strain>
    </source>
</reference>
<evidence type="ECO:0000256" key="4">
    <source>
        <dbReference type="ARBA" id="ARBA00022553"/>
    </source>
</evidence>
<dbReference type="InterPro" id="IPR020802">
    <property type="entry name" value="TesA-like"/>
</dbReference>
<sequence length="402" mass="42784">EPVPAALREHAAATLPVHMVPSAVVVLERLPLTGNGKLDRKALPAPGVPVGGGGRAPRTVREEQLCSIFAEVLGLPSAGVEDNFFDLGGHSLLAVRLAGRIRSAFGIEVSIGTVFQAPTPAALDAALDVSREDDPLDVLLPLRPARPGDRAPVHCVHPAGGLSWCYAGLIRHLPADVPIYGLQAQGVGEATADEPLPTTLEELAAHYASRIREVQPEGPYRLLGWSTGGIIAHAIAAVLQEAGQEVELLAILDAYPAEGFRDLPVPDQAEALESLLTMGGYGPESLGDKELTTANVVEVLRREGSPLAALSAAKIEALGEVYLNTNDLVRAYDHRVFQGDVLFFRATVDTIDDTLTPETWTPYVSGRIDNTNVACSHKDMTLPEPIAHIARVVADRLTELEK</sequence>
<dbReference type="InterPro" id="IPR001031">
    <property type="entry name" value="Thioesterase"/>
</dbReference>
<dbReference type="Gene3D" id="3.40.50.1820">
    <property type="entry name" value="alpha/beta hydrolase"/>
    <property type="match status" value="1"/>
</dbReference>
<dbReference type="GO" id="GO:0043041">
    <property type="term" value="P:amino acid activation for nonribosomal peptide biosynthetic process"/>
    <property type="evidence" value="ECO:0007669"/>
    <property type="project" value="TreeGrafter"/>
</dbReference>
<gene>
    <name evidence="6" type="ORF">AN221_26445</name>
</gene>
<dbReference type="InterPro" id="IPR045851">
    <property type="entry name" value="AMP-bd_C_sf"/>
</dbReference>
<dbReference type="InterPro" id="IPR036736">
    <property type="entry name" value="ACP-like_sf"/>
</dbReference>
<dbReference type="InterPro" id="IPR006162">
    <property type="entry name" value="Ppantetheine_attach_site"/>
</dbReference>
<evidence type="ECO:0000256" key="1">
    <source>
        <dbReference type="ARBA" id="ARBA00001957"/>
    </source>
</evidence>
<evidence type="ECO:0000256" key="3">
    <source>
        <dbReference type="ARBA" id="ARBA00022450"/>
    </source>
</evidence>
<name>A0A1E7LNR2_9ACTN</name>
<dbReference type="PROSITE" id="PS50075">
    <property type="entry name" value="CARRIER"/>
    <property type="match status" value="1"/>
</dbReference>
<protein>
    <recommendedName>
        <fullName evidence="5">Carrier domain-containing protein</fullName>
    </recommendedName>
</protein>
<evidence type="ECO:0000313" key="7">
    <source>
        <dbReference type="Proteomes" id="UP000175971"/>
    </source>
</evidence>
<dbReference type="SUPFAM" id="SSF56801">
    <property type="entry name" value="Acetyl-CoA synthetase-like"/>
    <property type="match status" value="1"/>
</dbReference>
<dbReference type="InterPro" id="IPR009081">
    <property type="entry name" value="PP-bd_ACP"/>
</dbReference>
<dbReference type="AlphaFoldDB" id="A0A1E7LNR2"/>
<dbReference type="FunFam" id="1.10.1200.10:FF:000016">
    <property type="entry name" value="Non-ribosomal peptide synthase"/>
    <property type="match status" value="1"/>
</dbReference>
<dbReference type="GO" id="GO:0072330">
    <property type="term" value="P:monocarboxylic acid biosynthetic process"/>
    <property type="evidence" value="ECO:0007669"/>
    <property type="project" value="UniProtKB-ARBA"/>
</dbReference>
<dbReference type="Pfam" id="PF00975">
    <property type="entry name" value="Thioesterase"/>
    <property type="match status" value="1"/>
</dbReference>
<dbReference type="Pfam" id="PF00550">
    <property type="entry name" value="PP-binding"/>
    <property type="match status" value="1"/>
</dbReference>
<feature type="non-terminal residue" evidence="6">
    <location>
        <position position="1"/>
    </location>
</feature>
<keyword evidence="4" id="KW-0597">Phosphoprotein</keyword>
<dbReference type="PANTHER" id="PTHR45527">
    <property type="entry name" value="NONRIBOSOMAL PEPTIDE SYNTHETASE"/>
    <property type="match status" value="1"/>
</dbReference>
<comment type="caution">
    <text evidence="6">The sequence shown here is derived from an EMBL/GenBank/DDBJ whole genome shotgun (WGS) entry which is preliminary data.</text>
</comment>
<keyword evidence="7" id="KW-1185">Reference proteome</keyword>
<dbReference type="GO" id="GO:0031177">
    <property type="term" value="F:phosphopantetheine binding"/>
    <property type="evidence" value="ECO:0007669"/>
    <property type="project" value="InterPro"/>
</dbReference>
<dbReference type="OrthoDB" id="2472181at2"/>